<accession>A0A2G9ZEU7</accession>
<reference evidence="1 2" key="1">
    <citation type="submission" date="2017-09" db="EMBL/GenBank/DDBJ databases">
        <title>Depth-based differentiation of microbial function through sediment-hosted aquifers and enrichment of novel symbionts in the deep terrestrial subsurface.</title>
        <authorList>
            <person name="Probst A.J."/>
            <person name="Ladd B."/>
            <person name="Jarett J.K."/>
            <person name="Geller-Mcgrath D.E."/>
            <person name="Sieber C.M."/>
            <person name="Emerson J.B."/>
            <person name="Anantharaman K."/>
            <person name="Thomas B.C."/>
            <person name="Malmstrom R."/>
            <person name="Stieglmeier M."/>
            <person name="Klingl A."/>
            <person name="Woyke T."/>
            <person name="Ryan C.M."/>
            <person name="Banfield J.F."/>
        </authorList>
    </citation>
    <scope>NUCLEOTIDE SEQUENCE [LARGE SCALE GENOMIC DNA]</scope>
    <source>
        <strain evidence="1">CG23_combo_of_CG06-09_8_20_14_all_37_87_8</strain>
    </source>
</reference>
<protein>
    <recommendedName>
        <fullName evidence="3">Type II toxin-antitoxin system mRNA interferase toxin, RelE/StbE family</fullName>
    </recommendedName>
</protein>
<dbReference type="Gene3D" id="3.30.2310.20">
    <property type="entry name" value="RelE-like"/>
    <property type="match status" value="1"/>
</dbReference>
<dbReference type="InterPro" id="IPR035093">
    <property type="entry name" value="RelE/ParE_toxin_dom_sf"/>
</dbReference>
<dbReference type="AlphaFoldDB" id="A0A2G9ZEU7"/>
<sequence>MLIKITPQFEKQYKKLPLCVKEQAKQKESIFRQDQFSTQLKTHKLHGKDKACWAFWITRSYRIKFIFISSQEVLFLAIGPHSIYK</sequence>
<name>A0A2G9ZEU7_9BACT</name>
<comment type="caution">
    <text evidence="1">The sequence shown here is derived from an EMBL/GenBank/DDBJ whole genome shotgun (WGS) entry which is preliminary data.</text>
</comment>
<dbReference type="Proteomes" id="UP000230447">
    <property type="component" value="Unassembled WGS sequence"/>
</dbReference>
<gene>
    <name evidence="1" type="ORF">COX24_02205</name>
</gene>
<dbReference type="EMBL" id="PCSB01000045">
    <property type="protein sequence ID" value="PIP31695.1"/>
    <property type="molecule type" value="Genomic_DNA"/>
</dbReference>
<dbReference type="SUPFAM" id="SSF143011">
    <property type="entry name" value="RelE-like"/>
    <property type="match status" value="1"/>
</dbReference>
<organism evidence="1 2">
    <name type="scientific">bacterium (Candidatus Gribaldobacteria) CG23_combo_of_CG06-09_8_20_14_all_37_87_8</name>
    <dbReference type="NCBI Taxonomy" id="2014278"/>
    <lineage>
        <taxon>Bacteria</taxon>
        <taxon>Candidatus Gribaldobacteria</taxon>
    </lineage>
</organism>
<evidence type="ECO:0000313" key="2">
    <source>
        <dbReference type="Proteomes" id="UP000230447"/>
    </source>
</evidence>
<evidence type="ECO:0000313" key="1">
    <source>
        <dbReference type="EMBL" id="PIP31695.1"/>
    </source>
</evidence>
<evidence type="ECO:0008006" key="3">
    <source>
        <dbReference type="Google" id="ProtNLM"/>
    </source>
</evidence>
<proteinExistence type="predicted"/>